<dbReference type="InterPro" id="IPR013783">
    <property type="entry name" value="Ig-like_fold"/>
</dbReference>
<keyword evidence="1 2" id="KW-0732">Signal</keyword>
<evidence type="ECO:0000313" key="4">
    <source>
        <dbReference type="EMBL" id="MDG4945198.1"/>
    </source>
</evidence>
<comment type="caution">
    <text evidence="4">The sequence shown here is derived from an EMBL/GenBank/DDBJ whole genome shotgun (WGS) entry which is preliminary data.</text>
</comment>
<dbReference type="InterPro" id="IPR021615">
    <property type="entry name" value="Omp28"/>
</dbReference>
<dbReference type="Proteomes" id="UP001152599">
    <property type="component" value="Unassembled WGS sequence"/>
</dbReference>
<dbReference type="SUPFAM" id="SSF52833">
    <property type="entry name" value="Thioredoxin-like"/>
    <property type="match status" value="1"/>
</dbReference>
<keyword evidence="5" id="KW-1185">Reference proteome</keyword>
<evidence type="ECO:0000256" key="2">
    <source>
        <dbReference type="SAM" id="SignalP"/>
    </source>
</evidence>
<dbReference type="RefSeq" id="WP_304419894.1">
    <property type="nucleotide sequence ID" value="NZ_JANCMU010000001.1"/>
</dbReference>
<dbReference type="EMBL" id="JANCMU010000001">
    <property type="protein sequence ID" value="MDG4945198.1"/>
    <property type="molecule type" value="Genomic_DNA"/>
</dbReference>
<organism evidence="4 5">
    <name type="scientific">Profundicola chukchiensis</name>
    <dbReference type="NCBI Taxonomy" id="2961959"/>
    <lineage>
        <taxon>Bacteria</taxon>
        <taxon>Pseudomonadati</taxon>
        <taxon>Bacteroidota</taxon>
        <taxon>Flavobacteriia</taxon>
        <taxon>Flavobacteriales</taxon>
        <taxon>Weeksellaceae</taxon>
        <taxon>Profundicola</taxon>
    </lineage>
</organism>
<dbReference type="Pfam" id="PF11551">
    <property type="entry name" value="Omp28"/>
    <property type="match status" value="1"/>
</dbReference>
<dbReference type="NCBIfam" id="NF038128">
    <property type="entry name" value="choice_anch_J"/>
    <property type="match status" value="1"/>
</dbReference>
<dbReference type="NCBIfam" id="TIGR04183">
    <property type="entry name" value="Por_Secre_tail"/>
    <property type="match status" value="1"/>
</dbReference>
<dbReference type="InterPro" id="IPR036249">
    <property type="entry name" value="Thioredoxin-like_sf"/>
</dbReference>
<evidence type="ECO:0000259" key="3">
    <source>
        <dbReference type="Pfam" id="PF18962"/>
    </source>
</evidence>
<dbReference type="AlphaFoldDB" id="A0A9X4MW76"/>
<evidence type="ECO:0000256" key="1">
    <source>
        <dbReference type="ARBA" id="ARBA00022729"/>
    </source>
</evidence>
<feature type="domain" description="Secretion system C-terminal sorting" evidence="3">
    <location>
        <begin position="550"/>
        <end position="624"/>
    </location>
</feature>
<dbReference type="Pfam" id="PF18962">
    <property type="entry name" value="Por_Secre_tail"/>
    <property type="match status" value="1"/>
</dbReference>
<reference evidence="4" key="1">
    <citation type="submission" date="2022-07" db="EMBL/GenBank/DDBJ databases">
        <title>Description and genome-wide analysis of Profundicola chukchiensis gen. nov., sp. nov., marine bacteria isolated from bottom sediments of the Chukchi Sea.</title>
        <authorList>
            <person name="Romanenko L."/>
            <person name="Otstavnykh N."/>
            <person name="Kurilenko V."/>
            <person name="Eremeev V."/>
            <person name="Velansky P."/>
            <person name="Mikhailov V."/>
            <person name="Isaeva M."/>
        </authorList>
    </citation>
    <scope>NUCLEOTIDE SEQUENCE</scope>
    <source>
        <strain evidence="4">KMM 9713</strain>
    </source>
</reference>
<feature type="chain" id="PRO_5040798372" evidence="2">
    <location>
        <begin position="21"/>
        <end position="625"/>
    </location>
</feature>
<dbReference type="Gene3D" id="2.60.40.10">
    <property type="entry name" value="Immunoglobulins"/>
    <property type="match status" value="1"/>
</dbReference>
<name>A0A9X4MW76_9FLAO</name>
<evidence type="ECO:0000313" key="5">
    <source>
        <dbReference type="Proteomes" id="UP001152599"/>
    </source>
</evidence>
<feature type="signal peptide" evidence="2">
    <location>
        <begin position="1"/>
        <end position="20"/>
    </location>
</feature>
<proteinExistence type="predicted"/>
<dbReference type="InterPro" id="IPR026444">
    <property type="entry name" value="Secre_tail"/>
</dbReference>
<gene>
    <name evidence="4" type="ORF">NMK71_02125</name>
</gene>
<sequence>MKKTFTSLLMVFVASVALNAQTYFSNNFDGENPAPGWVQFNNGIGTNQNWALYTTYHSAPYAAGIQYEAVASGLLAEDYFATPLIDLTEATSPRLSFMALQGYEQDYGSTYHVLVSTTEQGSIDAYTEVASWTETTLGGIEDWEMKLVDLSDYAGQQIYIAFMMSNNDGDYFIIDDVVVEEELENNATLVDAPVTRYIEMNQDISLDFVVRNSGSNPITSLELTWNDGTAHATTLNGLNIAAGQTITLTHPDALNYDAVGEQSIVATVSQVNGGADNNPEDNSLSATVNVISQDGGKRVVFEEGTGTWCGWCPRGMVAMEYMQETYPDSFIGIAVHNGDPMAFAAYNSGANFSGFPQMNVDRKALRTDVSQETMVNYTNTFTTPTPIGISGEASVSGREVTFDVTSTFYSNFNDANFRMAVIVVEDGVTGTTAGYRQANYYAGGAAGPMGGYENMANPVPADQMVYDHVGRALLGGYNGQEGSVPSTLTDGQSASYTFNYTVPATYNMDNMHGVAVIIDQNTGEIVNANIIPISTLGVNDAVVDANAFAVYPNPASSQVNLNLAEAGKYNVTIYNTAGQEVLSHKVNASASRSNVSLPVNQLKPGVYIITASTDGKSYSKKLIIK</sequence>
<protein>
    <submittedName>
        <fullName evidence="4">Omp28-related outer membrane protein</fullName>
    </submittedName>
</protein>
<dbReference type="Gene3D" id="2.60.120.200">
    <property type="match status" value="1"/>
</dbReference>
<accession>A0A9X4MW76</accession>